<gene>
    <name evidence="3" type="ORF">LKD75_10040</name>
</gene>
<keyword evidence="2" id="KW-0007">Acetylation</keyword>
<dbReference type="RefSeq" id="WP_227733367.1">
    <property type="nucleotide sequence ID" value="NZ_JAJEPV010000022.1"/>
</dbReference>
<dbReference type="InterPro" id="IPR038916">
    <property type="entry name" value="FAM118"/>
</dbReference>
<evidence type="ECO:0000313" key="4">
    <source>
        <dbReference type="Proteomes" id="UP001197795"/>
    </source>
</evidence>
<keyword evidence="4" id="KW-1185">Reference proteome</keyword>
<dbReference type="AlphaFoldDB" id="A0AAE3D6W3"/>
<evidence type="ECO:0000256" key="2">
    <source>
        <dbReference type="ARBA" id="ARBA00022990"/>
    </source>
</evidence>
<dbReference type="PANTHER" id="PTHR28623">
    <property type="entry name" value="PROTEIN FAM118B"/>
    <property type="match status" value="1"/>
</dbReference>
<accession>A0AAE3D6W3</accession>
<dbReference type="InterPro" id="IPR029035">
    <property type="entry name" value="DHS-like_NAD/FAD-binding_dom"/>
</dbReference>
<keyword evidence="1" id="KW-0597">Phosphoprotein</keyword>
<dbReference type="PANTHER" id="PTHR28623:SF1">
    <property type="entry name" value="PROTEIN FAM118B"/>
    <property type="match status" value="1"/>
</dbReference>
<dbReference type="SUPFAM" id="SSF52467">
    <property type="entry name" value="DHS-like NAD/FAD-binding domain"/>
    <property type="match status" value="1"/>
</dbReference>
<evidence type="ECO:0000313" key="3">
    <source>
        <dbReference type="EMBL" id="MCC2119923.1"/>
    </source>
</evidence>
<dbReference type="EMBL" id="JAJEPV010000022">
    <property type="protein sequence ID" value="MCC2119923.1"/>
    <property type="molecule type" value="Genomic_DNA"/>
</dbReference>
<proteinExistence type="predicted"/>
<dbReference type="Proteomes" id="UP001197795">
    <property type="component" value="Unassembled WGS sequence"/>
</dbReference>
<organism evidence="3 4">
    <name type="scientific">Waltera acetigignens</name>
    <dbReference type="NCBI Taxonomy" id="2981769"/>
    <lineage>
        <taxon>Bacteria</taxon>
        <taxon>Bacillati</taxon>
        <taxon>Bacillota</taxon>
        <taxon>Clostridia</taxon>
        <taxon>Lachnospirales</taxon>
        <taxon>Lachnospiraceae</taxon>
        <taxon>Waltera</taxon>
    </lineage>
</organism>
<reference evidence="3 4" key="1">
    <citation type="submission" date="2021-10" db="EMBL/GenBank/DDBJ databases">
        <title>Anaerobic single-cell dispensing facilitates the cultivation of human gut bacteria.</title>
        <authorList>
            <person name="Afrizal A."/>
        </authorList>
    </citation>
    <scope>NUCLEOTIDE SEQUENCE [LARGE SCALE GENOMIC DNA]</scope>
    <source>
        <strain evidence="3 4">CLA-AA-H273</strain>
    </source>
</reference>
<comment type="caution">
    <text evidence="3">The sequence shown here is derived from an EMBL/GenBank/DDBJ whole genome shotgun (WGS) entry which is preliminary data.</text>
</comment>
<dbReference type="Pfam" id="PF13289">
    <property type="entry name" value="SIR2_2"/>
    <property type="match status" value="1"/>
</dbReference>
<evidence type="ECO:0000256" key="1">
    <source>
        <dbReference type="ARBA" id="ARBA00022553"/>
    </source>
</evidence>
<protein>
    <submittedName>
        <fullName evidence="3">SIR2 family protein</fullName>
    </submittedName>
</protein>
<name>A0AAE3D6W3_9FIRM</name>
<sequence length="1137" mass="131166">MSAISAAAYPQLMPAVTDSEKIVYLCGAGASMSVGAHELSWTKWLLAGKEYLMAAEQSELEQRIGNWTTEELIDAATYLLAGLKATGKYQDFMDRTIASVHPVNKIFVEALQMIWRAGDLITTTNYDMLIEESVGNPGISYTTPADILSVIRGKSPNRVIHLHGRYDKENGVDDIIADGPQYQSILDNSGAQFIQNLLSTYPIIIVGCGGTVEDPNLAGFLSFAAEKLETFDIPYFYLMKKGDTAPLLPGNAVIIPYGDEYTDLPEFLKELALLRLQRRNGLKELISVNPYRESRKATSAFGRMHFTNGLLKFIGRETEQTALYHFLEEDKKFSWWTILGEGGMGKSRLALEWLRKMPSHWFGYFAKKKADAVWQFQPFTDTVVIFDYVLGQEQACADTIAAYLTAFENTPYKLRILLLERRKRTTEDDWLIRLKREMIPDARLEFEAGSYREQALCLTALGEQEELIYTENYLESYLPLLEKTEFIEHCSDHRQNTAEEIQKSYHESMATDCDRPLYLSVYIEVWISKEGHIQLNSTEELLSEYLNKEKKRWGVLLGQEELVDSYLRVLAVACAIGEFNLTDRYGDDYLSEDCRKLTQYFDEKSARPGAENLFLDLYTRMDEPVETEEEDPIVEMLNNPAKLEENGNEEAAEVIRSLDEDERFAYMAAYAKLDANPEEMYLWMLVNAGTATLEQERRAQELHEAECKRIAALPSYAWIVEPVFPDIIKEYIVSYAINERDIERFARLARANSVLGLAHFITLALEDWPDNRKLQKLAITPPAEVLNYFEYYMGLLPDLRAVKDLRAVEDVLLQSEPFFYKYALEVWRRIAITLTERGDMERLYESGTRFVTYLQETTEKISFRKEAIDILEAYGVGLHNAEQVEKYSLFLDKCTELAKELQKVPEIGEFCCNNYARLQHLKLYEDRKADLQPEWEKIGELLAQWEYPEKMCRLSMETAREAIQYLTRKGDFSGLQRLEDLTHTICGKQNICEAAEAESLCIANIAAKREKVEAQTYETIQQHLKTFPQSKLIRMAYVSVSQAYYMQTADYRKTPDTVIRHAKEWMELYPEDIEFREGYFGLLVSSLRYAQSRDLRNEQKRLFREMKRIAETADDSEYEEATDMRETVALLQRIYGY</sequence>